<dbReference type="CDD" id="cd02440">
    <property type="entry name" value="AdoMet_MTases"/>
    <property type="match status" value="1"/>
</dbReference>
<dbReference type="SUPFAM" id="SSF53335">
    <property type="entry name" value="S-adenosyl-L-methionine-dependent methyltransferases"/>
    <property type="match status" value="1"/>
</dbReference>
<organism evidence="1 2">
    <name type="scientific">Oidiodendron maius (strain Zn)</name>
    <dbReference type="NCBI Taxonomy" id="913774"/>
    <lineage>
        <taxon>Eukaryota</taxon>
        <taxon>Fungi</taxon>
        <taxon>Dikarya</taxon>
        <taxon>Ascomycota</taxon>
        <taxon>Pezizomycotina</taxon>
        <taxon>Leotiomycetes</taxon>
        <taxon>Leotiomycetes incertae sedis</taxon>
        <taxon>Myxotrichaceae</taxon>
        <taxon>Oidiodendron</taxon>
    </lineage>
</organism>
<proteinExistence type="predicted"/>
<dbReference type="HOGENOM" id="CLU_076542_0_0_1"/>
<dbReference type="OrthoDB" id="10017101at2759"/>
<reference evidence="2" key="2">
    <citation type="submission" date="2015-01" db="EMBL/GenBank/DDBJ databases">
        <title>Evolutionary Origins and Diversification of the Mycorrhizal Mutualists.</title>
        <authorList>
            <consortium name="DOE Joint Genome Institute"/>
            <consortium name="Mycorrhizal Genomics Consortium"/>
            <person name="Kohler A."/>
            <person name="Kuo A."/>
            <person name="Nagy L.G."/>
            <person name="Floudas D."/>
            <person name="Copeland A."/>
            <person name="Barry K.W."/>
            <person name="Cichocki N."/>
            <person name="Veneault-Fourrey C."/>
            <person name="LaButti K."/>
            <person name="Lindquist E.A."/>
            <person name="Lipzen A."/>
            <person name="Lundell T."/>
            <person name="Morin E."/>
            <person name="Murat C."/>
            <person name="Riley R."/>
            <person name="Ohm R."/>
            <person name="Sun H."/>
            <person name="Tunlid A."/>
            <person name="Henrissat B."/>
            <person name="Grigoriev I.V."/>
            <person name="Hibbett D.S."/>
            <person name="Martin F."/>
        </authorList>
    </citation>
    <scope>NUCLEOTIDE SEQUENCE [LARGE SCALE GENOMIC DNA]</scope>
    <source>
        <strain evidence="2">Zn</strain>
    </source>
</reference>
<dbReference type="AlphaFoldDB" id="A0A0C3CLB3"/>
<sequence>MSSVIANSIYNCDPPPQDHVATIRASSTQPDALKKPSYGLDSPKGLMLSNVAAPLYLYASLKGKRDLWDDIIDKLSPDQVAGPVLDVGCGRGLVLLKLAQRKKTPRPTGPAYGIDIFNSADQTGNSPTATYANAACLSLLDHVILHTANFTLDFPFRDDVFNVITASLALHNVSSASRESAIGEVIRVCAPGGEVIILDLMGYVSGYRKIFLQHGWTDVSLDLGGAKVMFGLWPCQLLKAHKPNVGPRPATYHISAN</sequence>
<dbReference type="Pfam" id="PF13489">
    <property type="entry name" value="Methyltransf_23"/>
    <property type="match status" value="1"/>
</dbReference>
<protein>
    <submittedName>
        <fullName evidence="1">Uncharacterized protein</fullName>
    </submittedName>
</protein>
<dbReference type="EMBL" id="KN832878">
    <property type="protein sequence ID" value="KIM99773.1"/>
    <property type="molecule type" value="Genomic_DNA"/>
</dbReference>
<evidence type="ECO:0000313" key="1">
    <source>
        <dbReference type="EMBL" id="KIM99773.1"/>
    </source>
</evidence>
<dbReference type="InterPro" id="IPR029063">
    <property type="entry name" value="SAM-dependent_MTases_sf"/>
</dbReference>
<name>A0A0C3CLB3_OIDMZ</name>
<keyword evidence="2" id="KW-1185">Reference proteome</keyword>
<dbReference type="PANTHER" id="PTHR45277:SF1">
    <property type="entry name" value="EXPRESSED PROTEIN"/>
    <property type="match status" value="1"/>
</dbReference>
<reference evidence="1 2" key="1">
    <citation type="submission" date="2014-04" db="EMBL/GenBank/DDBJ databases">
        <authorList>
            <consortium name="DOE Joint Genome Institute"/>
            <person name="Kuo A."/>
            <person name="Martino E."/>
            <person name="Perotto S."/>
            <person name="Kohler A."/>
            <person name="Nagy L.G."/>
            <person name="Floudas D."/>
            <person name="Copeland A."/>
            <person name="Barry K.W."/>
            <person name="Cichocki N."/>
            <person name="Veneault-Fourrey C."/>
            <person name="LaButti K."/>
            <person name="Lindquist E.A."/>
            <person name="Lipzen A."/>
            <person name="Lundell T."/>
            <person name="Morin E."/>
            <person name="Murat C."/>
            <person name="Sun H."/>
            <person name="Tunlid A."/>
            <person name="Henrissat B."/>
            <person name="Grigoriev I.V."/>
            <person name="Hibbett D.S."/>
            <person name="Martin F."/>
            <person name="Nordberg H.P."/>
            <person name="Cantor M.N."/>
            <person name="Hua S.X."/>
        </authorList>
    </citation>
    <scope>NUCLEOTIDE SEQUENCE [LARGE SCALE GENOMIC DNA]</scope>
    <source>
        <strain evidence="1 2">Zn</strain>
    </source>
</reference>
<dbReference type="GO" id="GO:0008757">
    <property type="term" value="F:S-adenosylmethionine-dependent methyltransferase activity"/>
    <property type="evidence" value="ECO:0007669"/>
    <property type="project" value="InterPro"/>
</dbReference>
<accession>A0A0C3CLB3</accession>
<dbReference type="STRING" id="913774.A0A0C3CLB3"/>
<dbReference type="PANTHER" id="PTHR45277">
    <property type="entry name" value="EXPRESSED PROTEIN"/>
    <property type="match status" value="1"/>
</dbReference>
<gene>
    <name evidence="1" type="ORF">OIDMADRAFT_126028</name>
</gene>
<dbReference type="Proteomes" id="UP000054321">
    <property type="component" value="Unassembled WGS sequence"/>
</dbReference>
<dbReference type="InParanoid" id="A0A0C3CLB3"/>
<evidence type="ECO:0000313" key="2">
    <source>
        <dbReference type="Proteomes" id="UP000054321"/>
    </source>
</evidence>
<dbReference type="Gene3D" id="3.40.50.150">
    <property type="entry name" value="Vaccinia Virus protein VP39"/>
    <property type="match status" value="1"/>
</dbReference>